<comment type="caution">
    <text evidence="2">The sequence shown here is derived from an EMBL/GenBank/DDBJ whole genome shotgun (WGS) entry which is preliminary data.</text>
</comment>
<sequence length="119" mass="12869">MIGLSLTRSVLIRCLCEVFSGVLKRVGVGGDMKKYESMTIFDARLIRVKGVPTISLNLCDNRHSDILWGGGLKLLVKVIIASDLERSYQNSCAHGSSSFGQTAAHGKLYDGQLPDAVTV</sequence>
<name>A0A9W6XQV2_9STRA</name>
<dbReference type="AlphaFoldDB" id="A0A9W6XQV2"/>
<evidence type="ECO:0000256" key="1">
    <source>
        <dbReference type="SAM" id="SignalP"/>
    </source>
</evidence>
<organism evidence="2 3">
    <name type="scientific">Phytophthora fragariaefolia</name>
    <dbReference type="NCBI Taxonomy" id="1490495"/>
    <lineage>
        <taxon>Eukaryota</taxon>
        <taxon>Sar</taxon>
        <taxon>Stramenopiles</taxon>
        <taxon>Oomycota</taxon>
        <taxon>Peronosporomycetes</taxon>
        <taxon>Peronosporales</taxon>
        <taxon>Peronosporaceae</taxon>
        <taxon>Phytophthora</taxon>
    </lineage>
</organism>
<gene>
    <name evidence="2" type="ORF">Pfra01_001473500</name>
</gene>
<evidence type="ECO:0000313" key="3">
    <source>
        <dbReference type="Proteomes" id="UP001165121"/>
    </source>
</evidence>
<protein>
    <submittedName>
        <fullName evidence="2">Unnamed protein product</fullName>
    </submittedName>
</protein>
<proteinExistence type="predicted"/>
<keyword evidence="3" id="KW-1185">Reference proteome</keyword>
<evidence type="ECO:0000313" key="2">
    <source>
        <dbReference type="EMBL" id="GMF43501.1"/>
    </source>
</evidence>
<dbReference type="EMBL" id="BSXT01001546">
    <property type="protein sequence ID" value="GMF43501.1"/>
    <property type="molecule type" value="Genomic_DNA"/>
</dbReference>
<feature type="chain" id="PRO_5040956947" evidence="1">
    <location>
        <begin position="17"/>
        <end position="119"/>
    </location>
</feature>
<accession>A0A9W6XQV2</accession>
<keyword evidence="1" id="KW-0732">Signal</keyword>
<reference evidence="2" key="1">
    <citation type="submission" date="2023-04" db="EMBL/GenBank/DDBJ databases">
        <title>Phytophthora fragariaefolia NBRC 109709.</title>
        <authorList>
            <person name="Ichikawa N."/>
            <person name="Sato H."/>
            <person name="Tonouchi N."/>
        </authorList>
    </citation>
    <scope>NUCLEOTIDE SEQUENCE</scope>
    <source>
        <strain evidence="2">NBRC 109709</strain>
    </source>
</reference>
<feature type="signal peptide" evidence="1">
    <location>
        <begin position="1"/>
        <end position="16"/>
    </location>
</feature>
<dbReference type="Proteomes" id="UP001165121">
    <property type="component" value="Unassembled WGS sequence"/>
</dbReference>